<dbReference type="OrthoDB" id="350835at2157"/>
<dbReference type="RefSeq" id="WP_089876753.1">
    <property type="nucleotide sequence ID" value="NZ_FOYS01000001.1"/>
</dbReference>
<organism evidence="1 2">
    <name type="scientific">Halogeometricum limi</name>
    <dbReference type="NCBI Taxonomy" id="555875"/>
    <lineage>
        <taxon>Archaea</taxon>
        <taxon>Methanobacteriati</taxon>
        <taxon>Methanobacteriota</taxon>
        <taxon>Stenosarchaea group</taxon>
        <taxon>Halobacteria</taxon>
        <taxon>Halobacteriales</taxon>
        <taxon>Haloferacaceae</taxon>
        <taxon>Halogeometricum</taxon>
    </lineage>
</organism>
<evidence type="ECO:0000313" key="2">
    <source>
        <dbReference type="Proteomes" id="UP000243250"/>
    </source>
</evidence>
<reference evidence="2" key="1">
    <citation type="submission" date="2016-10" db="EMBL/GenBank/DDBJ databases">
        <authorList>
            <person name="Varghese N."/>
            <person name="Submissions S."/>
        </authorList>
    </citation>
    <scope>NUCLEOTIDE SEQUENCE [LARGE SCALE GENOMIC DNA]</scope>
    <source>
        <strain evidence="2">CGMCC 1.8711</strain>
    </source>
</reference>
<dbReference type="EMBL" id="FOYS01000001">
    <property type="protein sequence ID" value="SFR35896.1"/>
    <property type="molecule type" value="Genomic_DNA"/>
</dbReference>
<name>A0A1I6G143_9EURY</name>
<evidence type="ECO:0000313" key="1">
    <source>
        <dbReference type="EMBL" id="SFR35896.1"/>
    </source>
</evidence>
<protein>
    <recommendedName>
        <fullName evidence="3">Ribosomal protein S6--L-glutamate ligase</fullName>
    </recommendedName>
</protein>
<dbReference type="SUPFAM" id="SSF56059">
    <property type="entry name" value="Glutathione synthetase ATP-binding domain-like"/>
    <property type="match status" value="1"/>
</dbReference>
<dbReference type="Proteomes" id="UP000243250">
    <property type="component" value="Unassembled WGS sequence"/>
</dbReference>
<dbReference type="AlphaFoldDB" id="A0A1I6G143"/>
<accession>A0A1I6G143</accession>
<gene>
    <name evidence="1" type="ORF">SAMN04488124_0694</name>
</gene>
<proteinExistence type="predicted"/>
<sequence length="259" mass="29484">MSTAPRPRIGITYKKRHGNPVKYRLFERLRSWADVVVLDHRRRHPDLPEMELDLYHMAGWSPAAFADFEVAREAGIPTVNSYAGAVQTEDRLLAARACVDAGLPFVPFEYGRADEITLKPPVVVKPRHELEPGGHRLDVVFSGALRFEGERLVERYVVPARSFKVFGVGSEIRASERHSRTDAWEEVRVPGRFVELAAEVSTLFDLSVFELDVVVHKSYYVIDVNPVVSLDGVEDAVEVYETVLRRACEDARRRHRYGR</sequence>
<keyword evidence="2" id="KW-1185">Reference proteome</keyword>
<evidence type="ECO:0008006" key="3">
    <source>
        <dbReference type="Google" id="ProtNLM"/>
    </source>
</evidence>
<dbReference type="Gene3D" id="3.30.470.20">
    <property type="entry name" value="ATP-grasp fold, B domain"/>
    <property type="match status" value="1"/>
</dbReference>